<dbReference type="OrthoDB" id="8930638at2759"/>
<dbReference type="SMART" id="SM00431">
    <property type="entry name" value="SCAN"/>
    <property type="match status" value="1"/>
</dbReference>
<dbReference type="Pfam" id="PF02023">
    <property type="entry name" value="SCAN"/>
    <property type="match status" value="1"/>
</dbReference>
<dbReference type="PANTHER" id="PTHR37984:SF5">
    <property type="entry name" value="PROTEIN NYNRIN-LIKE"/>
    <property type="match status" value="1"/>
</dbReference>
<dbReference type="InterPro" id="IPR036875">
    <property type="entry name" value="Znf_CCHC_sf"/>
</dbReference>
<dbReference type="GO" id="GO:0004519">
    <property type="term" value="F:endonuclease activity"/>
    <property type="evidence" value="ECO:0007669"/>
    <property type="project" value="UniProtKB-KW"/>
</dbReference>
<dbReference type="Pfam" id="PF17917">
    <property type="entry name" value="RT_RNaseH"/>
    <property type="match status" value="1"/>
</dbReference>
<dbReference type="InterPro" id="IPR003309">
    <property type="entry name" value="SCAN_dom"/>
</dbReference>
<keyword evidence="3" id="KW-0540">Nuclease</keyword>
<keyword evidence="5" id="KW-0378">Hydrolase</keyword>
<feature type="domain" description="SCAN box" evidence="10">
    <location>
        <begin position="149"/>
        <end position="226"/>
    </location>
</feature>
<dbReference type="SUPFAM" id="SSF56672">
    <property type="entry name" value="DNA/RNA polymerases"/>
    <property type="match status" value="1"/>
</dbReference>
<dbReference type="GO" id="GO:0008270">
    <property type="term" value="F:zinc ion binding"/>
    <property type="evidence" value="ECO:0007669"/>
    <property type="project" value="UniProtKB-KW"/>
</dbReference>
<evidence type="ECO:0000256" key="1">
    <source>
        <dbReference type="ARBA" id="ARBA00022679"/>
    </source>
</evidence>
<dbReference type="InterPro" id="IPR043502">
    <property type="entry name" value="DNA/RNA_pol_sf"/>
</dbReference>
<evidence type="ECO:0000256" key="2">
    <source>
        <dbReference type="ARBA" id="ARBA00022695"/>
    </source>
</evidence>
<dbReference type="GO" id="GO:0016787">
    <property type="term" value="F:hydrolase activity"/>
    <property type="evidence" value="ECO:0007669"/>
    <property type="project" value="UniProtKB-KW"/>
</dbReference>
<dbReference type="Gene3D" id="1.10.4020.10">
    <property type="entry name" value="DNA breaking-rejoining enzymes"/>
    <property type="match status" value="1"/>
</dbReference>
<evidence type="ECO:0000313" key="12">
    <source>
        <dbReference type="RefSeq" id="XP_034064677.1"/>
    </source>
</evidence>
<evidence type="ECO:0000256" key="8">
    <source>
        <dbReference type="SAM" id="MobiDB-lite"/>
    </source>
</evidence>
<dbReference type="GO" id="GO:0003676">
    <property type="term" value="F:nucleic acid binding"/>
    <property type="evidence" value="ECO:0007669"/>
    <property type="project" value="InterPro"/>
</dbReference>
<dbReference type="KEGG" id="gacu:117541576"/>
<dbReference type="Pfam" id="PF00098">
    <property type="entry name" value="zf-CCHC"/>
    <property type="match status" value="1"/>
</dbReference>
<dbReference type="PROSITE" id="PS50158">
    <property type="entry name" value="ZF_CCHC"/>
    <property type="match status" value="1"/>
</dbReference>
<dbReference type="Gene3D" id="4.10.60.10">
    <property type="entry name" value="Zinc finger, CCHC-type"/>
    <property type="match status" value="1"/>
</dbReference>
<dbReference type="Proteomes" id="UP000515161">
    <property type="component" value="Unplaced"/>
</dbReference>
<evidence type="ECO:0000259" key="9">
    <source>
        <dbReference type="PROSITE" id="PS50158"/>
    </source>
</evidence>
<keyword evidence="7" id="KW-0863">Zinc-finger</keyword>
<dbReference type="InterPro" id="IPR041373">
    <property type="entry name" value="RT_RNaseH"/>
</dbReference>
<evidence type="ECO:0000256" key="7">
    <source>
        <dbReference type="PROSITE-ProRule" id="PRU00047"/>
    </source>
</evidence>
<evidence type="ECO:0000256" key="3">
    <source>
        <dbReference type="ARBA" id="ARBA00022722"/>
    </source>
</evidence>
<dbReference type="InParanoid" id="A0A6P8UED7"/>
<keyword evidence="2" id="KW-0548">Nucleotidyltransferase</keyword>
<accession>A0A6P8UED7</accession>
<evidence type="ECO:0000256" key="4">
    <source>
        <dbReference type="ARBA" id="ARBA00022759"/>
    </source>
</evidence>
<dbReference type="CDD" id="cd09274">
    <property type="entry name" value="RNase_HI_RT_Ty3"/>
    <property type="match status" value="1"/>
</dbReference>
<dbReference type="AlphaFoldDB" id="A0A6P8UED7"/>
<dbReference type="PANTHER" id="PTHR37984">
    <property type="entry name" value="PROTEIN CBG26694"/>
    <property type="match status" value="1"/>
</dbReference>
<keyword evidence="1" id="KW-0808">Transferase</keyword>
<keyword evidence="4" id="KW-0255">Endonuclease</keyword>
<feature type="domain" description="CCHC-type" evidence="9">
    <location>
        <begin position="315"/>
        <end position="329"/>
    </location>
</feature>
<sequence>MAEGETPLGQALQRLAHMQETTTALQRQQSEALLGIASSQREDRALLRELLQRPTAQEADPATNPARPPSIALQKLTAEDDPEAYLDIFEGTAAVCGWPEEEWPARLLLLLSGDAQLAAHSLPAASRHVYRHLRKAILDRLGSTPEGHRRRFRALPFEDADRPFSYAQRLRDAASRWLQPWVRSAEEVVGQVALEQLIAGLPSWTANWVQCHRPANLEAAVVLAEDHLSLPRRSMKEEPRPPAVSAARPVPAPRRRFPGAAALPSPPPHGPNPAAPTLFPQALPYPPVFISPQGPAYASGRPATRGAPQTSGQDCWRCGQPGHFRRECPLMEVGQLVRVAGPPVASPDLEGTYRIPTDASNSGVGAVLSQQVEGVDRPVLYISRKLAQREVNYSTVEKECLAIRWAVGALRYYLLGRPFTLWSDHAPLQWLHRMKDANARITRWYLALQPFNFKVIHRPGNQMVVADFLSRSAEGGESQLAAGGIPA</sequence>
<name>A0A6P8UED7_GYMAC</name>
<evidence type="ECO:0000256" key="5">
    <source>
        <dbReference type="ARBA" id="ARBA00022801"/>
    </source>
</evidence>
<keyword evidence="6" id="KW-0695">RNA-directed DNA polymerase</keyword>
<dbReference type="PROSITE" id="PS50804">
    <property type="entry name" value="SCAN_BOX"/>
    <property type="match status" value="1"/>
</dbReference>
<dbReference type="Gene3D" id="3.10.20.370">
    <property type="match status" value="1"/>
</dbReference>
<dbReference type="FunFam" id="3.10.20.370:FF:000001">
    <property type="entry name" value="Retrovirus-related Pol polyprotein from transposon 17.6-like protein"/>
    <property type="match status" value="1"/>
</dbReference>
<organism evidence="11 12">
    <name type="scientific">Gymnodraco acuticeps</name>
    <name type="common">Antarctic dragonfish</name>
    <dbReference type="NCBI Taxonomy" id="8218"/>
    <lineage>
        <taxon>Eukaryota</taxon>
        <taxon>Metazoa</taxon>
        <taxon>Chordata</taxon>
        <taxon>Craniata</taxon>
        <taxon>Vertebrata</taxon>
        <taxon>Euteleostomi</taxon>
        <taxon>Actinopterygii</taxon>
        <taxon>Neopterygii</taxon>
        <taxon>Teleostei</taxon>
        <taxon>Neoteleostei</taxon>
        <taxon>Acanthomorphata</taxon>
        <taxon>Eupercaria</taxon>
        <taxon>Perciformes</taxon>
        <taxon>Notothenioidei</taxon>
        <taxon>Bathydraconidae</taxon>
        <taxon>Gymnodraco</taxon>
    </lineage>
</organism>
<dbReference type="InterPro" id="IPR001878">
    <property type="entry name" value="Znf_CCHC"/>
</dbReference>
<evidence type="ECO:0000256" key="6">
    <source>
        <dbReference type="ARBA" id="ARBA00022918"/>
    </source>
</evidence>
<dbReference type="SUPFAM" id="SSF57756">
    <property type="entry name" value="Retrovirus zinc finger-like domains"/>
    <property type="match status" value="1"/>
</dbReference>
<gene>
    <name evidence="12" type="primary">LOC117541576</name>
</gene>
<feature type="region of interest" description="Disordered" evidence="8">
    <location>
        <begin position="232"/>
        <end position="274"/>
    </location>
</feature>
<protein>
    <submittedName>
        <fullName evidence="12">Uncharacterized protein LOC117541576</fullName>
    </submittedName>
</protein>
<evidence type="ECO:0000313" key="11">
    <source>
        <dbReference type="Proteomes" id="UP000515161"/>
    </source>
</evidence>
<keyword evidence="7" id="KW-0479">Metal-binding</keyword>
<keyword evidence="11" id="KW-1185">Reference proteome</keyword>
<dbReference type="SUPFAM" id="SSF47353">
    <property type="entry name" value="Retrovirus capsid dimerization domain-like"/>
    <property type="match status" value="1"/>
</dbReference>
<feature type="compositionally biased region" description="Pro residues" evidence="8">
    <location>
        <begin position="264"/>
        <end position="274"/>
    </location>
</feature>
<dbReference type="GeneID" id="117541576"/>
<dbReference type="InterPro" id="IPR050951">
    <property type="entry name" value="Retrovirus_Pol_polyprotein"/>
</dbReference>
<reference evidence="12" key="1">
    <citation type="submission" date="2025-08" db="UniProtKB">
        <authorList>
            <consortium name="RefSeq"/>
        </authorList>
    </citation>
    <scope>IDENTIFICATION</scope>
</reference>
<dbReference type="GO" id="GO:0003964">
    <property type="term" value="F:RNA-directed DNA polymerase activity"/>
    <property type="evidence" value="ECO:0007669"/>
    <property type="project" value="UniProtKB-KW"/>
</dbReference>
<keyword evidence="7" id="KW-0862">Zinc</keyword>
<dbReference type="RefSeq" id="XP_034064677.1">
    <property type="nucleotide sequence ID" value="XM_034208786.1"/>
</dbReference>
<dbReference type="SMART" id="SM00343">
    <property type="entry name" value="ZnF_C2HC"/>
    <property type="match status" value="1"/>
</dbReference>
<dbReference type="InterPro" id="IPR038269">
    <property type="entry name" value="SCAN_sf"/>
</dbReference>
<evidence type="ECO:0000259" key="10">
    <source>
        <dbReference type="PROSITE" id="PS50804"/>
    </source>
</evidence>
<proteinExistence type="predicted"/>